<dbReference type="GO" id="GO:0016831">
    <property type="term" value="F:carboxy-lyase activity"/>
    <property type="evidence" value="ECO:0007669"/>
    <property type="project" value="UniProtKB-KW"/>
</dbReference>
<evidence type="ECO:0000313" key="11">
    <source>
        <dbReference type="Proteomes" id="UP001519460"/>
    </source>
</evidence>
<dbReference type="Proteomes" id="UP001519460">
    <property type="component" value="Unassembled WGS sequence"/>
</dbReference>
<feature type="domain" description="Thiamine pyrophosphate enzyme TPP-binding" evidence="8">
    <location>
        <begin position="350"/>
        <end position="475"/>
    </location>
</feature>
<evidence type="ECO:0000256" key="1">
    <source>
        <dbReference type="ARBA" id="ARBA00018936"/>
    </source>
</evidence>
<evidence type="ECO:0000259" key="9">
    <source>
        <dbReference type="Pfam" id="PF02776"/>
    </source>
</evidence>
<dbReference type="InterPro" id="IPR029061">
    <property type="entry name" value="THDP-binding"/>
</dbReference>
<comment type="caution">
    <text evidence="10">The sequence shown here is derived from an EMBL/GenBank/DDBJ whole genome shotgun (WGS) entry which is preliminary data.</text>
</comment>
<gene>
    <name evidence="10" type="ORF">BaRGS_00028336</name>
</gene>
<organism evidence="10 11">
    <name type="scientific">Batillaria attramentaria</name>
    <dbReference type="NCBI Taxonomy" id="370345"/>
    <lineage>
        <taxon>Eukaryota</taxon>
        <taxon>Metazoa</taxon>
        <taxon>Spiralia</taxon>
        <taxon>Lophotrochozoa</taxon>
        <taxon>Mollusca</taxon>
        <taxon>Gastropoda</taxon>
        <taxon>Caenogastropoda</taxon>
        <taxon>Sorbeoconcha</taxon>
        <taxon>Cerithioidea</taxon>
        <taxon>Batillariidae</taxon>
        <taxon>Batillaria</taxon>
    </lineage>
</organism>
<comment type="catalytic activity">
    <reaction evidence="6">
        <text>(2R)-hydroxyhexadecanoyl-CoA = pentadecanal + formyl-CoA</text>
        <dbReference type="Rhea" id="RHEA:55212"/>
        <dbReference type="ChEBI" id="CHEBI:17302"/>
        <dbReference type="ChEBI" id="CHEBI:57376"/>
        <dbReference type="ChEBI" id="CHEBI:138654"/>
    </reaction>
    <physiologicalReaction direction="left-to-right" evidence="6">
        <dbReference type="Rhea" id="RHEA:55213"/>
    </physiologicalReaction>
</comment>
<accession>A0ABD0K022</accession>
<dbReference type="FunFam" id="3.40.50.970:FF:000101">
    <property type="entry name" value="Putative phosphonopyruvate decarboxylase"/>
    <property type="match status" value="1"/>
</dbReference>
<dbReference type="PANTHER" id="PTHR42818:SF1">
    <property type="entry name" value="SULFOPYRUVATE DECARBOXYLASE"/>
    <property type="match status" value="1"/>
</dbReference>
<evidence type="ECO:0000256" key="3">
    <source>
        <dbReference type="ARBA" id="ARBA00023052"/>
    </source>
</evidence>
<dbReference type="PANTHER" id="PTHR42818">
    <property type="entry name" value="SULFOPYRUVATE DECARBOXYLASE SUBUNIT ALPHA"/>
    <property type="match status" value="1"/>
</dbReference>
<dbReference type="CDD" id="cd03371">
    <property type="entry name" value="TPP_PpyrDC"/>
    <property type="match status" value="1"/>
</dbReference>
<dbReference type="AlphaFoldDB" id="A0ABD0K022"/>
<evidence type="ECO:0000256" key="4">
    <source>
        <dbReference type="ARBA" id="ARBA00023239"/>
    </source>
</evidence>
<name>A0ABD0K022_9CAEN</name>
<protein>
    <recommendedName>
        <fullName evidence="1">2-hydroxyacyl-CoA lyase 2</fullName>
    </recommendedName>
    <alternativeName>
        <fullName evidence="5">IlvB-like protein</fullName>
    </alternativeName>
</protein>
<dbReference type="NCBIfam" id="TIGR03297">
    <property type="entry name" value="Ppyr-DeCO2ase"/>
    <property type="match status" value="1"/>
</dbReference>
<evidence type="ECO:0000256" key="7">
    <source>
        <dbReference type="SAM" id="MobiDB-lite"/>
    </source>
</evidence>
<dbReference type="Pfam" id="PF02775">
    <property type="entry name" value="TPP_enzyme_C"/>
    <property type="match status" value="1"/>
</dbReference>
<proteinExistence type="predicted"/>
<dbReference type="EMBL" id="JACVVK020000282">
    <property type="protein sequence ID" value="KAK7480417.1"/>
    <property type="molecule type" value="Genomic_DNA"/>
</dbReference>
<keyword evidence="4" id="KW-0456">Lyase</keyword>
<dbReference type="Gene3D" id="3.40.50.970">
    <property type="match status" value="2"/>
</dbReference>
<evidence type="ECO:0000256" key="6">
    <source>
        <dbReference type="ARBA" id="ARBA00048767"/>
    </source>
</evidence>
<evidence type="ECO:0000256" key="2">
    <source>
        <dbReference type="ARBA" id="ARBA00022793"/>
    </source>
</evidence>
<dbReference type="CDD" id="cd07035">
    <property type="entry name" value="TPP_PYR_POX_like"/>
    <property type="match status" value="1"/>
</dbReference>
<dbReference type="InterPro" id="IPR011766">
    <property type="entry name" value="TPP_enzyme_TPP-bd"/>
</dbReference>
<dbReference type="InterPro" id="IPR000399">
    <property type="entry name" value="TPP-bd_CS"/>
</dbReference>
<evidence type="ECO:0000313" key="10">
    <source>
        <dbReference type="EMBL" id="KAK7480417.1"/>
    </source>
</evidence>
<feature type="region of interest" description="Disordered" evidence="7">
    <location>
        <begin position="63"/>
        <end position="82"/>
    </location>
</feature>
<sequence>MNSEVQYGKRLELKQSPCPQFQLQSRFCSRDTRHGQTSRFPTPATVVSTGSALSPLRFREQLPRYGRTENGGRAGDKSASDYRHLYTPSGARGVNGVYEIYETSSKAVAAYDAAVYVWNSHHRKMSSAPLNPAVFYQALQDSGINFFCGVPDSLLKDFCAYVTQTVPEKNHIITANEGSAVALAAGYHLATGKTGMVYLQNSGLGNTVNPLMSLAAPGVYSIPLLLLIGWRGEPGVKDEPQHITQGRITEDMLKVMEIPCHVLPQDETKMKQLLSEARHHFEEKKSPFCLLVKSKTFSACKLPAQPPMFPLTREDALVKVVDCLTPNDPIVSSTGMLSRELFEFRVSKNMGHSRDFLTVGSMGLASSIALGIALNKPDRQVYCLDGDGAVLMHMGALATIGQRGLPNLRHIVFNNGAHDSVGGQPTEAGHHDTLSIPNIALACGYREAFSVTTEDEIETGMKRLVSQPGPVLMEVKIRLGSRGNLGRPTRTTHENKGDFMAFLNS</sequence>
<dbReference type="FunFam" id="3.40.50.970:FF:000100">
    <property type="entry name" value="Putative phosphonopyruvate decarboxylase"/>
    <property type="match status" value="1"/>
</dbReference>
<keyword evidence="3" id="KW-0786">Thiamine pyrophosphate</keyword>
<dbReference type="InterPro" id="IPR012001">
    <property type="entry name" value="Thiamin_PyroP_enz_TPP-bd_dom"/>
</dbReference>
<keyword evidence="2" id="KW-0210">Decarboxylase</keyword>
<dbReference type="PROSITE" id="PS00187">
    <property type="entry name" value="TPP_ENZYMES"/>
    <property type="match status" value="1"/>
</dbReference>
<dbReference type="InterPro" id="IPR017684">
    <property type="entry name" value="Phosphono-pyrv_decarboxylase"/>
</dbReference>
<evidence type="ECO:0000259" key="8">
    <source>
        <dbReference type="Pfam" id="PF02775"/>
    </source>
</evidence>
<feature type="domain" description="Thiamine pyrophosphate enzyme N-terminal TPP-binding" evidence="9">
    <location>
        <begin position="134"/>
        <end position="247"/>
    </location>
</feature>
<evidence type="ECO:0000256" key="5">
    <source>
        <dbReference type="ARBA" id="ARBA00030510"/>
    </source>
</evidence>
<dbReference type="Pfam" id="PF02776">
    <property type="entry name" value="TPP_enzyme_N"/>
    <property type="match status" value="1"/>
</dbReference>
<dbReference type="SUPFAM" id="SSF52518">
    <property type="entry name" value="Thiamin diphosphate-binding fold (THDP-binding)"/>
    <property type="match status" value="2"/>
</dbReference>
<keyword evidence="11" id="KW-1185">Reference proteome</keyword>
<dbReference type="InterPro" id="IPR051818">
    <property type="entry name" value="TPP_dependent_decarboxylase"/>
</dbReference>
<reference evidence="10 11" key="1">
    <citation type="journal article" date="2023" name="Sci. Data">
        <title>Genome assembly of the Korean intertidal mud-creeper Batillaria attramentaria.</title>
        <authorList>
            <person name="Patra A.K."/>
            <person name="Ho P.T."/>
            <person name="Jun S."/>
            <person name="Lee S.J."/>
            <person name="Kim Y."/>
            <person name="Won Y.J."/>
        </authorList>
    </citation>
    <scope>NUCLEOTIDE SEQUENCE [LARGE SCALE GENOMIC DNA]</scope>
    <source>
        <strain evidence="10">Wonlab-2016</strain>
    </source>
</reference>